<reference evidence="1 2" key="1">
    <citation type="submission" date="2018-12" db="EMBL/GenBank/DDBJ databases">
        <title>Bacillus ochoae sp. nov., Paenibacillus whitsoniae sp. nov., Paenibacillus spiritus sp. nov. Isolated from the Mars Exploration Rover during spacecraft assembly.</title>
        <authorList>
            <person name="Seuylemezian A."/>
            <person name="Vaishampayan P."/>
        </authorList>
    </citation>
    <scope>NUCLEOTIDE SEQUENCE [LARGE SCALE GENOMIC DNA]</scope>
    <source>
        <strain evidence="1 2">MER 54</strain>
    </source>
</reference>
<keyword evidence="2" id="KW-1185">Reference proteome</keyword>
<evidence type="ECO:0000313" key="2">
    <source>
        <dbReference type="Proteomes" id="UP000276128"/>
    </source>
</evidence>
<proteinExistence type="predicted"/>
<organism evidence="1 2">
    <name type="scientific">Paenibacillus whitsoniae</name>
    <dbReference type="NCBI Taxonomy" id="2496558"/>
    <lineage>
        <taxon>Bacteria</taxon>
        <taxon>Bacillati</taxon>
        <taxon>Bacillota</taxon>
        <taxon>Bacilli</taxon>
        <taxon>Bacillales</taxon>
        <taxon>Paenibacillaceae</taxon>
        <taxon>Paenibacillus</taxon>
    </lineage>
</organism>
<dbReference type="Proteomes" id="UP000276128">
    <property type="component" value="Unassembled WGS sequence"/>
</dbReference>
<dbReference type="AlphaFoldDB" id="A0A3S0AMX8"/>
<evidence type="ECO:0000313" key="1">
    <source>
        <dbReference type="EMBL" id="RTE08100.1"/>
    </source>
</evidence>
<comment type="caution">
    <text evidence="1">The sequence shown here is derived from an EMBL/GenBank/DDBJ whole genome shotgun (WGS) entry which is preliminary data.</text>
</comment>
<dbReference type="OrthoDB" id="2886653at2"/>
<dbReference type="EMBL" id="RXHU01000057">
    <property type="protein sequence ID" value="RTE08100.1"/>
    <property type="molecule type" value="Genomic_DNA"/>
</dbReference>
<sequence>MEESRIGLCMICEQHKMGGIHIVTAFICDSCSNEIVKTSVSDKKYPFFVSQMKKAFVSGNSRHYMN</sequence>
<dbReference type="InterPro" id="IPR019700">
    <property type="entry name" value="Sigma-G_inhibitor_Gin"/>
</dbReference>
<gene>
    <name evidence="1" type="ORF">EJQ19_19330</name>
</gene>
<dbReference type="RefSeq" id="WP_126142878.1">
    <property type="nucleotide sequence ID" value="NZ_RXHU01000057.1"/>
</dbReference>
<dbReference type="Pfam" id="PF10764">
    <property type="entry name" value="Gin"/>
    <property type="match status" value="1"/>
</dbReference>
<protein>
    <submittedName>
        <fullName evidence="1">Inhibitor of sigma-G Gin</fullName>
    </submittedName>
</protein>
<name>A0A3S0AMX8_9BACL</name>
<accession>A0A3S0AMX8</accession>